<evidence type="ECO:0000259" key="11">
    <source>
        <dbReference type="PROSITE" id="PS50011"/>
    </source>
</evidence>
<dbReference type="PROSITE" id="PS00107">
    <property type="entry name" value="PROTEIN_KINASE_ATP"/>
    <property type="match status" value="1"/>
</dbReference>
<evidence type="ECO:0000256" key="1">
    <source>
        <dbReference type="ARBA" id="ARBA00012513"/>
    </source>
</evidence>
<dbReference type="AlphaFoldDB" id="A0A507R8U4"/>
<dbReference type="FunFam" id="1.10.510.10:FF:000595">
    <property type="entry name" value="Protein kinase, putative (AFU_orthologue AFUA_5G11840)"/>
    <property type="match status" value="1"/>
</dbReference>
<gene>
    <name evidence="12" type="primary">HRK1</name>
    <name evidence="12" type="ORF">MPDQ_000064</name>
</gene>
<dbReference type="Proteomes" id="UP000319663">
    <property type="component" value="Unassembled WGS sequence"/>
</dbReference>
<keyword evidence="4 9" id="KW-0547">Nucleotide-binding</keyword>
<feature type="compositionally biased region" description="Low complexity" evidence="10">
    <location>
        <begin position="42"/>
        <end position="57"/>
    </location>
</feature>
<evidence type="ECO:0000256" key="9">
    <source>
        <dbReference type="PROSITE-ProRule" id="PRU10141"/>
    </source>
</evidence>
<protein>
    <recommendedName>
        <fullName evidence="1">non-specific serine/threonine protein kinase</fullName>
        <ecNumber evidence="1">2.7.11.1</ecNumber>
    </recommendedName>
</protein>
<feature type="compositionally biased region" description="Low complexity" evidence="10">
    <location>
        <begin position="188"/>
        <end position="201"/>
    </location>
</feature>
<evidence type="ECO:0000256" key="10">
    <source>
        <dbReference type="SAM" id="MobiDB-lite"/>
    </source>
</evidence>
<keyword evidence="2 12" id="KW-0723">Serine/threonine-protein kinase</keyword>
<dbReference type="EMBL" id="VIFY01000001">
    <property type="protein sequence ID" value="TQB77523.1"/>
    <property type="molecule type" value="Genomic_DNA"/>
</dbReference>
<dbReference type="PANTHER" id="PTHR24343">
    <property type="entry name" value="SERINE/THREONINE KINASE"/>
    <property type="match status" value="1"/>
</dbReference>
<accession>A0A507R8U4</accession>
<dbReference type="InterPro" id="IPR008271">
    <property type="entry name" value="Ser/Thr_kinase_AS"/>
</dbReference>
<dbReference type="GO" id="GO:0004674">
    <property type="term" value="F:protein serine/threonine kinase activity"/>
    <property type="evidence" value="ECO:0007669"/>
    <property type="project" value="UniProtKB-KW"/>
</dbReference>
<dbReference type="GO" id="GO:0005524">
    <property type="term" value="F:ATP binding"/>
    <property type="evidence" value="ECO:0007669"/>
    <property type="project" value="UniProtKB-UniRule"/>
</dbReference>
<dbReference type="OrthoDB" id="6513151at2759"/>
<comment type="catalytic activity">
    <reaction evidence="8">
        <text>L-seryl-[protein] + ATP = O-phospho-L-seryl-[protein] + ADP + H(+)</text>
        <dbReference type="Rhea" id="RHEA:17989"/>
        <dbReference type="Rhea" id="RHEA-COMP:9863"/>
        <dbReference type="Rhea" id="RHEA-COMP:11604"/>
        <dbReference type="ChEBI" id="CHEBI:15378"/>
        <dbReference type="ChEBI" id="CHEBI:29999"/>
        <dbReference type="ChEBI" id="CHEBI:30616"/>
        <dbReference type="ChEBI" id="CHEBI:83421"/>
        <dbReference type="ChEBI" id="CHEBI:456216"/>
        <dbReference type="EC" id="2.7.11.1"/>
    </reaction>
</comment>
<feature type="compositionally biased region" description="Polar residues" evidence="10">
    <location>
        <begin position="174"/>
        <end position="187"/>
    </location>
</feature>
<sequence>MAEMQNTQLPIRQPEGSGDAESNPNHQHGSQVRFSSRTEEIQPSQSSTSLAPSAASSKLHDQSPALEGVKPEAQEELRSLASHMRDGKTQEPRLPNSTNSSGSDNPETASSRASSVYSGKDATGSIGLLHRRGLQPGLHSPPLTPAGSQSREVKSSDESSSTADRASVRHSEITPETSPPGSSTDKNSTPQSTSTSRPSSTERLAGKQSSNSDGSGHQHGQSKSDASKFLVGTTTDASSVDDESAPSTPKGDAESNTPPGAITPVGEPDDPYSRSKRPPPAKNLANLDERFIFGGVNSRRRPQRSTSYQRPAPRQTAATEVKNTDNKRSFFGGRKEHQHRHDRALGDGKHHGSMAELKRFFKIVPRRHKREHSPNYVPKRPTNQSVTESIPFGEDHGLNSKYGKLGRVLGSGAGGSVRLLQRSTDGVVFAVKQFRDRHGWETMKEYSKKVTAEFCIGSTLHHGNIIRTLDIVQEGSHWYEIMEYAPFDLFAIVMTGRMTKPEVACCFRQILNGVAYLHGMGLAHRDLKLDNVVVNEHGIMKLIDFGSAVVFRYPFENDIVMASGIVGSDPYLAPEVYDEKRYDPRFTDIWSLAIIFCCMTLRRFPWKQPRVSDNSYRLFVSTPTPGTPVPDHDSKRNRPKSSSTPDAGSEQKPAADEHKDPAKDEPKDAEHDPAAHEEVKRSGSGEQSTPETGDPEKKQPPSSEGNKPLETPKEPQRKRRETTSKEAPPLPPGSAPPGQRQEVIKGPWRLLRILPRESRYIIGLMLKVDPRERATLDEILADDWIKNIPHCSQEVSGKVYNAPNHEHVLEPPSSSVPVPSKAK</sequence>
<dbReference type="Gene3D" id="1.10.510.10">
    <property type="entry name" value="Transferase(Phosphotransferase) domain 1"/>
    <property type="match status" value="1"/>
</dbReference>
<feature type="compositionally biased region" description="Polar residues" evidence="10">
    <location>
        <begin position="207"/>
        <end position="224"/>
    </location>
</feature>
<dbReference type="Pfam" id="PF00069">
    <property type="entry name" value="Pkinase"/>
    <property type="match status" value="1"/>
</dbReference>
<feature type="region of interest" description="Disordered" evidence="10">
    <location>
        <begin position="1"/>
        <end position="350"/>
    </location>
</feature>
<feature type="compositionally biased region" description="Polar residues" evidence="10">
    <location>
        <begin position="1"/>
        <end position="10"/>
    </location>
</feature>
<organism evidence="12 13">
    <name type="scientific">Monascus purpureus</name>
    <name type="common">Red mold</name>
    <name type="synonym">Monascus anka</name>
    <dbReference type="NCBI Taxonomy" id="5098"/>
    <lineage>
        <taxon>Eukaryota</taxon>
        <taxon>Fungi</taxon>
        <taxon>Dikarya</taxon>
        <taxon>Ascomycota</taxon>
        <taxon>Pezizomycotina</taxon>
        <taxon>Eurotiomycetes</taxon>
        <taxon>Eurotiomycetidae</taxon>
        <taxon>Eurotiales</taxon>
        <taxon>Aspergillaceae</taxon>
        <taxon>Monascus</taxon>
    </lineage>
</organism>
<feature type="region of interest" description="Disordered" evidence="10">
    <location>
        <begin position="619"/>
        <end position="743"/>
    </location>
</feature>
<feature type="compositionally biased region" description="Basic and acidic residues" evidence="10">
    <location>
        <begin position="653"/>
        <end position="683"/>
    </location>
</feature>
<name>A0A507R8U4_MONPU</name>
<feature type="compositionally biased region" description="Polar residues" evidence="10">
    <location>
        <begin position="95"/>
        <end position="117"/>
    </location>
</feature>
<comment type="caution">
    <text evidence="12">The sequence shown here is derived from an EMBL/GenBank/DDBJ whole genome shotgun (WGS) entry which is preliminary data.</text>
</comment>
<feature type="domain" description="Protein kinase" evidence="11">
    <location>
        <begin position="403"/>
        <end position="785"/>
    </location>
</feature>
<dbReference type="PANTHER" id="PTHR24343:SF137">
    <property type="entry name" value="SERINE_THREONINE-PROTEIN KINASE HRK1"/>
    <property type="match status" value="1"/>
</dbReference>
<dbReference type="InterPro" id="IPR011009">
    <property type="entry name" value="Kinase-like_dom_sf"/>
</dbReference>
<evidence type="ECO:0000256" key="2">
    <source>
        <dbReference type="ARBA" id="ARBA00022527"/>
    </source>
</evidence>
<feature type="binding site" evidence="9">
    <location>
        <position position="432"/>
    </location>
    <ligand>
        <name>ATP</name>
        <dbReference type="ChEBI" id="CHEBI:30616"/>
    </ligand>
</feature>
<keyword evidence="3" id="KW-0808">Transferase</keyword>
<evidence type="ECO:0000256" key="3">
    <source>
        <dbReference type="ARBA" id="ARBA00022679"/>
    </source>
</evidence>
<evidence type="ECO:0000256" key="5">
    <source>
        <dbReference type="ARBA" id="ARBA00022777"/>
    </source>
</evidence>
<dbReference type="PROSITE" id="PS00108">
    <property type="entry name" value="PROTEIN_KINASE_ST"/>
    <property type="match status" value="1"/>
</dbReference>
<comment type="catalytic activity">
    <reaction evidence="7">
        <text>L-threonyl-[protein] + ATP = O-phospho-L-threonyl-[protein] + ADP + H(+)</text>
        <dbReference type="Rhea" id="RHEA:46608"/>
        <dbReference type="Rhea" id="RHEA-COMP:11060"/>
        <dbReference type="Rhea" id="RHEA-COMP:11605"/>
        <dbReference type="ChEBI" id="CHEBI:15378"/>
        <dbReference type="ChEBI" id="CHEBI:30013"/>
        <dbReference type="ChEBI" id="CHEBI:30616"/>
        <dbReference type="ChEBI" id="CHEBI:61977"/>
        <dbReference type="ChEBI" id="CHEBI:456216"/>
        <dbReference type="EC" id="2.7.11.1"/>
    </reaction>
</comment>
<keyword evidence="13" id="KW-1185">Reference proteome</keyword>
<keyword evidence="5 12" id="KW-0418">Kinase</keyword>
<evidence type="ECO:0000313" key="12">
    <source>
        <dbReference type="EMBL" id="TQB77523.1"/>
    </source>
</evidence>
<feature type="compositionally biased region" description="Basic and acidic residues" evidence="10">
    <location>
        <begin position="69"/>
        <end position="91"/>
    </location>
</feature>
<feature type="compositionally biased region" description="Polar residues" evidence="10">
    <location>
        <begin position="20"/>
        <end position="35"/>
    </location>
</feature>
<dbReference type="Gene3D" id="3.30.200.20">
    <property type="entry name" value="Phosphorylase Kinase, domain 1"/>
    <property type="match status" value="1"/>
</dbReference>
<dbReference type="GO" id="GO:0005829">
    <property type="term" value="C:cytosol"/>
    <property type="evidence" value="ECO:0007669"/>
    <property type="project" value="TreeGrafter"/>
</dbReference>
<evidence type="ECO:0000256" key="6">
    <source>
        <dbReference type="ARBA" id="ARBA00022840"/>
    </source>
</evidence>
<dbReference type="EC" id="2.7.11.1" evidence="1"/>
<reference evidence="12 13" key="1">
    <citation type="submission" date="2019-06" db="EMBL/GenBank/DDBJ databases">
        <title>Wine fermentation using esterase from Monascus purpureus.</title>
        <authorList>
            <person name="Geng C."/>
            <person name="Zhang Y."/>
        </authorList>
    </citation>
    <scope>NUCLEOTIDE SEQUENCE [LARGE SCALE GENOMIC DNA]</scope>
    <source>
        <strain evidence="12">HQ1</strain>
    </source>
</reference>
<dbReference type="PROSITE" id="PS50011">
    <property type="entry name" value="PROTEIN_KINASE_DOM"/>
    <property type="match status" value="1"/>
</dbReference>
<dbReference type="STRING" id="5098.A0A507R8U4"/>
<proteinExistence type="predicted"/>
<keyword evidence="6 9" id="KW-0067">ATP-binding</keyword>
<evidence type="ECO:0000256" key="4">
    <source>
        <dbReference type="ARBA" id="ARBA00022741"/>
    </source>
</evidence>
<evidence type="ECO:0000313" key="13">
    <source>
        <dbReference type="Proteomes" id="UP000319663"/>
    </source>
</evidence>
<evidence type="ECO:0000256" key="8">
    <source>
        <dbReference type="ARBA" id="ARBA00048679"/>
    </source>
</evidence>
<dbReference type="SUPFAM" id="SSF56112">
    <property type="entry name" value="Protein kinase-like (PK-like)"/>
    <property type="match status" value="1"/>
</dbReference>
<dbReference type="SMART" id="SM00220">
    <property type="entry name" value="S_TKc"/>
    <property type="match status" value="1"/>
</dbReference>
<evidence type="ECO:0000256" key="7">
    <source>
        <dbReference type="ARBA" id="ARBA00047899"/>
    </source>
</evidence>
<dbReference type="InterPro" id="IPR000719">
    <property type="entry name" value="Prot_kinase_dom"/>
</dbReference>
<dbReference type="InterPro" id="IPR017441">
    <property type="entry name" value="Protein_kinase_ATP_BS"/>
</dbReference>